<comment type="caution">
    <text evidence="1">The sequence shown here is derived from an EMBL/GenBank/DDBJ whole genome shotgun (WGS) entry which is preliminary data.</text>
</comment>
<proteinExistence type="predicted"/>
<protein>
    <submittedName>
        <fullName evidence="1">Uncharacterized protein</fullName>
    </submittedName>
</protein>
<dbReference type="Proteomes" id="UP001165427">
    <property type="component" value="Unassembled WGS sequence"/>
</dbReference>
<reference evidence="1" key="1">
    <citation type="submission" date="2022-04" db="EMBL/GenBank/DDBJ databases">
        <title>Desulfatitalea alkaliphila sp. nov., a novel anaerobic sulfate-reducing bacterium isolated from terrestrial mud volcano, Taman Peninsula, Russia.</title>
        <authorList>
            <person name="Khomyakova M.A."/>
            <person name="Merkel A.Y."/>
            <person name="Slobodkin A.I."/>
        </authorList>
    </citation>
    <scope>NUCLEOTIDE SEQUENCE</scope>
    <source>
        <strain evidence="1">M08but</strain>
    </source>
</reference>
<accession>A0AA41UR22</accession>
<evidence type="ECO:0000313" key="1">
    <source>
        <dbReference type="EMBL" id="MCJ8501928.1"/>
    </source>
</evidence>
<keyword evidence="2" id="KW-1185">Reference proteome</keyword>
<name>A0AA41UR22_9BACT</name>
<dbReference type="AlphaFoldDB" id="A0AA41UR22"/>
<sequence length="139" mass="15212">MAIMTLSVPAFHGWFKGQGVGLSVRQVRVDLQQARMAAIKQRQVCAVRFHAPAAGQYTNILTKRVGCLSGYRGGVRFLASGPDGRSMVSEVGFNRQGMSTAAVARDIFLADGEMTSIYRVRVTGPGSVQVHRWVDGQWR</sequence>
<gene>
    <name evidence="1" type="ORF">MRX98_15190</name>
</gene>
<evidence type="ECO:0000313" key="2">
    <source>
        <dbReference type="Proteomes" id="UP001165427"/>
    </source>
</evidence>
<organism evidence="1 2">
    <name type="scientific">Desulfatitalea alkaliphila</name>
    <dbReference type="NCBI Taxonomy" id="2929485"/>
    <lineage>
        <taxon>Bacteria</taxon>
        <taxon>Pseudomonadati</taxon>
        <taxon>Thermodesulfobacteriota</taxon>
        <taxon>Desulfobacteria</taxon>
        <taxon>Desulfobacterales</taxon>
        <taxon>Desulfosarcinaceae</taxon>
        <taxon>Desulfatitalea</taxon>
    </lineage>
</organism>
<dbReference type="EMBL" id="JALJRB010000019">
    <property type="protein sequence ID" value="MCJ8501928.1"/>
    <property type="molecule type" value="Genomic_DNA"/>
</dbReference>